<dbReference type="AlphaFoldDB" id="A0A7C8FXH4"/>
<evidence type="ECO:0000256" key="1">
    <source>
        <dbReference type="ARBA" id="ARBA00022729"/>
    </source>
</evidence>
<evidence type="ECO:0000313" key="4">
    <source>
        <dbReference type="Proteomes" id="UP000481339"/>
    </source>
</evidence>
<comment type="caution">
    <text evidence="3">The sequence shown here is derived from an EMBL/GenBank/DDBJ whole genome shotgun (WGS) entry which is preliminary data.</text>
</comment>
<dbReference type="GO" id="GO:0004222">
    <property type="term" value="F:metalloendopeptidase activity"/>
    <property type="evidence" value="ECO:0007669"/>
    <property type="project" value="TreeGrafter"/>
</dbReference>
<dbReference type="InterPro" id="IPR050570">
    <property type="entry name" value="Cell_wall_metabolism_enzyme"/>
</dbReference>
<keyword evidence="1" id="KW-0732">Signal</keyword>
<gene>
    <name evidence="3" type="ORF">F8O02_04645</name>
</gene>
<dbReference type="Gene3D" id="2.70.70.10">
    <property type="entry name" value="Glucose Permease (Domain IIA)"/>
    <property type="match status" value="1"/>
</dbReference>
<feature type="domain" description="M23ase beta-sheet core" evidence="2">
    <location>
        <begin position="98"/>
        <end position="190"/>
    </location>
</feature>
<dbReference type="OrthoDB" id="5245088at2"/>
<dbReference type="InterPro" id="IPR011055">
    <property type="entry name" value="Dup_hybrid_motif"/>
</dbReference>
<dbReference type="Proteomes" id="UP000481339">
    <property type="component" value="Unassembled WGS sequence"/>
</dbReference>
<evidence type="ECO:0000259" key="2">
    <source>
        <dbReference type="Pfam" id="PF01551"/>
    </source>
</evidence>
<reference evidence="3 4" key="1">
    <citation type="submission" date="2019-09" db="EMBL/GenBank/DDBJ databases">
        <title>Phylogeny of genus Pseudoclavibacter and closely related genus.</title>
        <authorList>
            <person name="Li Y."/>
        </authorList>
    </citation>
    <scope>NUCLEOTIDE SEQUENCE [LARGE SCALE GENOMIC DNA]</scope>
    <source>
        <strain evidence="3 4">JCM 16921</strain>
    </source>
</reference>
<dbReference type="PANTHER" id="PTHR21666:SF289">
    <property type="entry name" value="L-ALA--D-GLU ENDOPEPTIDASE"/>
    <property type="match status" value="1"/>
</dbReference>
<dbReference type="SUPFAM" id="SSF51261">
    <property type="entry name" value="Duplicated hybrid motif"/>
    <property type="match status" value="1"/>
</dbReference>
<proteinExistence type="predicted"/>
<protein>
    <submittedName>
        <fullName evidence="3">Peptidoglycan DD-metalloendopeptidase family protein</fullName>
    </submittedName>
</protein>
<organism evidence="3 4">
    <name type="scientific">Pseudoclavibacter caeni</name>
    <dbReference type="NCBI Taxonomy" id="908846"/>
    <lineage>
        <taxon>Bacteria</taxon>
        <taxon>Bacillati</taxon>
        <taxon>Actinomycetota</taxon>
        <taxon>Actinomycetes</taxon>
        <taxon>Micrococcales</taxon>
        <taxon>Microbacteriaceae</taxon>
        <taxon>Pseudoclavibacter</taxon>
    </lineage>
</organism>
<dbReference type="InterPro" id="IPR016047">
    <property type="entry name" value="M23ase_b-sheet_dom"/>
</dbReference>
<dbReference type="EMBL" id="WBKA01000003">
    <property type="protein sequence ID" value="KAB1632516.1"/>
    <property type="molecule type" value="Genomic_DNA"/>
</dbReference>
<sequence>MTAEQPAARTAASADQVGQPFRTLDALLTGLLPVATPAAPLTATPVEAPVASARSTASAPPGLPSPAPCVELPCWSWPVARPSVIEAFRAPPHRYGAGHRGVDLAAAAGDAVLAVADGTVTFAGRVVDRPVVTVSHEGGWRSSHEAVEPAVTAGDAVRRGQVIGHVVAGPHCADRCLHLGARHGEDYHDPVLLIEGAVPSVLLPLP</sequence>
<evidence type="ECO:0000313" key="3">
    <source>
        <dbReference type="EMBL" id="KAB1632516.1"/>
    </source>
</evidence>
<dbReference type="CDD" id="cd12797">
    <property type="entry name" value="M23_peptidase"/>
    <property type="match status" value="1"/>
</dbReference>
<name>A0A7C8FXH4_9MICO</name>
<dbReference type="PANTHER" id="PTHR21666">
    <property type="entry name" value="PEPTIDASE-RELATED"/>
    <property type="match status" value="1"/>
</dbReference>
<dbReference type="Pfam" id="PF01551">
    <property type="entry name" value="Peptidase_M23"/>
    <property type="match status" value="1"/>
</dbReference>
<accession>A0A7C8FXH4</accession>
<keyword evidence="4" id="KW-1185">Reference proteome</keyword>